<name>A0A4Y7PSS1_9AGAM</name>
<evidence type="ECO:0000259" key="1">
    <source>
        <dbReference type="SMART" id="SM00506"/>
    </source>
</evidence>
<organism evidence="2 3">
    <name type="scientific">Rickenella mellea</name>
    <dbReference type="NCBI Taxonomy" id="50990"/>
    <lineage>
        <taxon>Eukaryota</taxon>
        <taxon>Fungi</taxon>
        <taxon>Dikarya</taxon>
        <taxon>Basidiomycota</taxon>
        <taxon>Agaricomycotina</taxon>
        <taxon>Agaricomycetes</taxon>
        <taxon>Hymenochaetales</taxon>
        <taxon>Rickenellaceae</taxon>
        <taxon>Rickenella</taxon>
    </lineage>
</organism>
<evidence type="ECO:0000313" key="3">
    <source>
        <dbReference type="Proteomes" id="UP000294933"/>
    </source>
</evidence>
<reference evidence="2 3" key="1">
    <citation type="submission" date="2018-06" db="EMBL/GenBank/DDBJ databases">
        <title>A transcriptomic atlas of mushroom development highlights an independent origin of complex multicellularity.</title>
        <authorList>
            <consortium name="DOE Joint Genome Institute"/>
            <person name="Krizsan K."/>
            <person name="Almasi E."/>
            <person name="Merenyi Z."/>
            <person name="Sahu N."/>
            <person name="Viragh M."/>
            <person name="Koszo T."/>
            <person name="Mondo S."/>
            <person name="Kiss B."/>
            <person name="Balint B."/>
            <person name="Kues U."/>
            <person name="Barry K."/>
            <person name="Hegedus J.C."/>
            <person name="Henrissat B."/>
            <person name="Johnson J."/>
            <person name="Lipzen A."/>
            <person name="Ohm R."/>
            <person name="Nagy I."/>
            <person name="Pangilinan J."/>
            <person name="Yan J."/>
            <person name="Xiong Y."/>
            <person name="Grigoriev I.V."/>
            <person name="Hibbett D.S."/>
            <person name="Nagy L.G."/>
        </authorList>
    </citation>
    <scope>NUCLEOTIDE SEQUENCE [LARGE SCALE GENOMIC DNA]</scope>
    <source>
        <strain evidence="2 3">SZMC22713</strain>
    </source>
</reference>
<evidence type="ECO:0000313" key="2">
    <source>
        <dbReference type="EMBL" id="TDL18457.1"/>
    </source>
</evidence>
<dbReference type="Gene3D" id="3.40.220.10">
    <property type="entry name" value="Leucine Aminopeptidase, subunit E, domain 1"/>
    <property type="match status" value="1"/>
</dbReference>
<feature type="domain" description="Macro" evidence="1">
    <location>
        <begin position="37"/>
        <end position="196"/>
    </location>
</feature>
<dbReference type="OrthoDB" id="6082470at2759"/>
<sequence>MDALQFILLDISKPLIEEWQRAIAQHVPDRFQGNFSIVKSKLADLAAPHKQFDCIVSPANCYGRLDGGFDEIIAAALSPDDVKAATQIVQTTLYRKWKGYAPLGTCTLIPLKDSVCENNLHGCAYIALCPTMRIPEDATWNREIVYNCVWSLLVSLEQHIRAVDSSGEGTKIRKVLMTGLGTGIGKVSPNRCAQQMALAIRDFIDASRNANKWRSMDWDISQKS</sequence>
<keyword evidence="3" id="KW-1185">Reference proteome</keyword>
<dbReference type="InterPro" id="IPR002589">
    <property type="entry name" value="Macro_dom"/>
</dbReference>
<accession>A0A4Y7PSS1</accession>
<dbReference type="AlphaFoldDB" id="A0A4Y7PSS1"/>
<dbReference type="Proteomes" id="UP000294933">
    <property type="component" value="Unassembled WGS sequence"/>
</dbReference>
<dbReference type="InterPro" id="IPR043472">
    <property type="entry name" value="Macro_dom-like"/>
</dbReference>
<dbReference type="VEuPathDB" id="FungiDB:BD410DRAFT_880142"/>
<dbReference type="SUPFAM" id="SSF52949">
    <property type="entry name" value="Macro domain-like"/>
    <property type="match status" value="1"/>
</dbReference>
<dbReference type="EMBL" id="ML170207">
    <property type="protein sequence ID" value="TDL18457.1"/>
    <property type="molecule type" value="Genomic_DNA"/>
</dbReference>
<gene>
    <name evidence="2" type="ORF">BD410DRAFT_880142</name>
</gene>
<protein>
    <submittedName>
        <fullName evidence="2">Macro domain-like protein</fullName>
    </submittedName>
</protein>
<proteinExistence type="predicted"/>
<dbReference type="STRING" id="50990.A0A4Y7PSS1"/>
<dbReference type="SMART" id="SM00506">
    <property type="entry name" value="A1pp"/>
    <property type="match status" value="1"/>
</dbReference>